<comment type="caution">
    <text evidence="4">The sequence shown here is derived from an EMBL/GenBank/DDBJ whole genome shotgun (WGS) entry which is preliminary data.</text>
</comment>
<dbReference type="Proteomes" id="UP000243579">
    <property type="component" value="Unassembled WGS sequence"/>
</dbReference>
<name>A0A1V9ZIR2_ACHHY</name>
<dbReference type="InterPro" id="IPR007220">
    <property type="entry name" value="ORC2"/>
</dbReference>
<comment type="function">
    <text evidence="1">Component of the origin recognition complex (ORC) that binds origins of replication. DNA-binding is ATP-dependent. ORC is required to assemble the pre-replication complex necessary to initiate DNA replication.</text>
</comment>
<dbReference type="Pfam" id="PF04084">
    <property type="entry name" value="RecA-like_ORC2"/>
    <property type="match status" value="1"/>
</dbReference>
<protein>
    <recommendedName>
        <fullName evidence="1">Origin recognition complex subunit 2</fullName>
    </recommendedName>
</protein>
<keyword evidence="1" id="KW-0235">DNA replication</keyword>
<sequence length="369" mass="41685">MANRSRKRQAAARVDNDAEYEDDGEDDRCISMGNRQAKDYFSSRKFRKKSKEDKKISGVQLLNVAEVRKELTSWDDSHKEGVPAFILEQYEAKHFDTWRNQLFAGFNLLFTGFGSKVQLLQAFGRLLGADENVLHVHGYLPSVSMRYIVAFLFEKLFRKKLPSGRSLEEQCIDLGRLLAQQTKGVCIIVHSIDGIALRSGDTQKAWSLLAQCPQLYLVASVDHVNAASLWDESETKRFSWLEHTVNTLAPYTNEVLVTGWSGAMGRDDKHAVSGIQYILESLTPSDLATLRHLGSEQLKGQSLSYKQWETHCCKHLLATPAAMRNTRKVLEEHGLILLSRNDAVIRIPFGDHVIQQIILDEAALDEPQS</sequence>
<evidence type="ECO:0000259" key="3">
    <source>
        <dbReference type="Pfam" id="PF04084"/>
    </source>
</evidence>
<dbReference type="GO" id="GO:0005664">
    <property type="term" value="C:nuclear origin of replication recognition complex"/>
    <property type="evidence" value="ECO:0007669"/>
    <property type="project" value="UniProtKB-UniRule"/>
</dbReference>
<dbReference type="EMBL" id="JNBR01000095">
    <property type="protein sequence ID" value="OQR97883.1"/>
    <property type="molecule type" value="Genomic_DNA"/>
</dbReference>
<feature type="compositionally biased region" description="Basic residues" evidence="2">
    <location>
        <begin position="1"/>
        <end position="10"/>
    </location>
</feature>
<accession>A0A1V9ZIR2</accession>
<evidence type="ECO:0000313" key="5">
    <source>
        <dbReference type="Proteomes" id="UP000243579"/>
    </source>
</evidence>
<dbReference type="GO" id="GO:0003688">
    <property type="term" value="F:DNA replication origin binding"/>
    <property type="evidence" value="ECO:0007669"/>
    <property type="project" value="UniProtKB-UniRule"/>
</dbReference>
<proteinExistence type="inferred from homology"/>
<gene>
    <name evidence="4" type="ORF">ACHHYP_09847</name>
</gene>
<comment type="subunit">
    <text evidence="1">Component of the origin recognition complex (ORC).</text>
</comment>
<evidence type="ECO:0000313" key="4">
    <source>
        <dbReference type="EMBL" id="OQR97883.1"/>
    </source>
</evidence>
<dbReference type="PANTHER" id="PTHR14052:SF0">
    <property type="entry name" value="ORIGIN RECOGNITION COMPLEX SUBUNIT 2"/>
    <property type="match status" value="1"/>
</dbReference>
<feature type="region of interest" description="Disordered" evidence="2">
    <location>
        <begin position="1"/>
        <end position="28"/>
    </location>
</feature>
<organism evidence="4 5">
    <name type="scientific">Achlya hypogyna</name>
    <name type="common">Oomycete</name>
    <name type="synonym">Protoachlya hypogyna</name>
    <dbReference type="NCBI Taxonomy" id="1202772"/>
    <lineage>
        <taxon>Eukaryota</taxon>
        <taxon>Sar</taxon>
        <taxon>Stramenopiles</taxon>
        <taxon>Oomycota</taxon>
        <taxon>Saprolegniomycetes</taxon>
        <taxon>Saprolegniales</taxon>
        <taxon>Achlyaceae</taxon>
        <taxon>Achlya</taxon>
    </lineage>
</organism>
<keyword evidence="1" id="KW-0539">Nucleus</keyword>
<dbReference type="PANTHER" id="PTHR14052">
    <property type="entry name" value="ORIGIN RECOGNITION COMPLEX SUBUNIT 2"/>
    <property type="match status" value="1"/>
</dbReference>
<comment type="subcellular location">
    <subcellularLocation>
        <location evidence="1">Nucleus</location>
    </subcellularLocation>
</comment>
<dbReference type="OrthoDB" id="346673at2759"/>
<feature type="compositionally biased region" description="Acidic residues" evidence="2">
    <location>
        <begin position="17"/>
        <end position="26"/>
    </location>
</feature>
<feature type="domain" description="Origin recognition complex subunit 2 RecA-like" evidence="3">
    <location>
        <begin position="87"/>
        <end position="244"/>
    </location>
</feature>
<reference evidence="4 5" key="1">
    <citation type="journal article" date="2014" name="Genome Biol. Evol.">
        <title>The secreted proteins of Achlya hypogyna and Thraustotheca clavata identify the ancestral oomycete secretome and reveal gene acquisitions by horizontal gene transfer.</title>
        <authorList>
            <person name="Misner I."/>
            <person name="Blouin N."/>
            <person name="Leonard G."/>
            <person name="Richards T.A."/>
            <person name="Lane C.E."/>
        </authorList>
    </citation>
    <scope>NUCLEOTIDE SEQUENCE [LARGE SCALE GENOMIC DNA]</scope>
    <source>
        <strain evidence="4 5">ATCC 48635</strain>
    </source>
</reference>
<keyword evidence="5" id="KW-1185">Reference proteome</keyword>
<evidence type="ECO:0000256" key="2">
    <source>
        <dbReference type="SAM" id="MobiDB-lite"/>
    </source>
</evidence>
<evidence type="ECO:0000256" key="1">
    <source>
        <dbReference type="RuleBase" id="RU368084"/>
    </source>
</evidence>
<comment type="similarity">
    <text evidence="1">Belongs to the ORC2 family.</text>
</comment>
<dbReference type="STRING" id="1202772.A0A1V9ZIR2"/>
<dbReference type="AlphaFoldDB" id="A0A1V9ZIR2"/>
<dbReference type="InterPro" id="IPR056772">
    <property type="entry name" value="RecA-like_ORC2"/>
</dbReference>
<dbReference type="GO" id="GO:0006260">
    <property type="term" value="P:DNA replication"/>
    <property type="evidence" value="ECO:0007669"/>
    <property type="project" value="UniProtKB-UniRule"/>
</dbReference>